<protein>
    <submittedName>
        <fullName evidence="3">Uncharacterized protein</fullName>
    </submittedName>
</protein>
<proteinExistence type="predicted"/>
<keyword evidence="2" id="KW-0812">Transmembrane</keyword>
<feature type="transmembrane region" description="Helical" evidence="2">
    <location>
        <begin position="226"/>
        <end position="247"/>
    </location>
</feature>
<evidence type="ECO:0000256" key="2">
    <source>
        <dbReference type="SAM" id="Phobius"/>
    </source>
</evidence>
<feature type="transmembrane region" description="Helical" evidence="2">
    <location>
        <begin position="114"/>
        <end position="135"/>
    </location>
</feature>
<feature type="region of interest" description="Disordered" evidence="1">
    <location>
        <begin position="324"/>
        <end position="344"/>
    </location>
</feature>
<keyword evidence="2" id="KW-1133">Transmembrane helix</keyword>
<evidence type="ECO:0000313" key="4">
    <source>
        <dbReference type="Proteomes" id="UP000807353"/>
    </source>
</evidence>
<feature type="compositionally biased region" description="Polar residues" evidence="1">
    <location>
        <begin position="326"/>
        <end position="338"/>
    </location>
</feature>
<feature type="transmembrane region" description="Helical" evidence="2">
    <location>
        <begin position="187"/>
        <end position="206"/>
    </location>
</feature>
<dbReference type="Proteomes" id="UP000807353">
    <property type="component" value="Unassembled WGS sequence"/>
</dbReference>
<organism evidence="3 4">
    <name type="scientific">Collybia nuda</name>
    <dbReference type="NCBI Taxonomy" id="64659"/>
    <lineage>
        <taxon>Eukaryota</taxon>
        <taxon>Fungi</taxon>
        <taxon>Dikarya</taxon>
        <taxon>Basidiomycota</taxon>
        <taxon>Agaricomycotina</taxon>
        <taxon>Agaricomycetes</taxon>
        <taxon>Agaricomycetidae</taxon>
        <taxon>Agaricales</taxon>
        <taxon>Tricholomatineae</taxon>
        <taxon>Clitocybaceae</taxon>
        <taxon>Collybia</taxon>
    </lineage>
</organism>
<reference evidence="3" key="1">
    <citation type="submission" date="2020-11" db="EMBL/GenBank/DDBJ databases">
        <authorList>
            <consortium name="DOE Joint Genome Institute"/>
            <person name="Ahrendt S."/>
            <person name="Riley R."/>
            <person name="Andreopoulos W."/>
            <person name="Labutti K."/>
            <person name="Pangilinan J."/>
            <person name="Ruiz-Duenas F.J."/>
            <person name="Barrasa J.M."/>
            <person name="Sanchez-Garcia M."/>
            <person name="Camarero S."/>
            <person name="Miyauchi S."/>
            <person name="Serrano A."/>
            <person name="Linde D."/>
            <person name="Babiker R."/>
            <person name="Drula E."/>
            <person name="Ayuso-Fernandez I."/>
            <person name="Pacheco R."/>
            <person name="Padilla G."/>
            <person name="Ferreira P."/>
            <person name="Barriuso J."/>
            <person name="Kellner H."/>
            <person name="Castanera R."/>
            <person name="Alfaro M."/>
            <person name="Ramirez L."/>
            <person name="Pisabarro A.G."/>
            <person name="Kuo A."/>
            <person name="Tritt A."/>
            <person name="Lipzen A."/>
            <person name="He G."/>
            <person name="Yan M."/>
            <person name="Ng V."/>
            <person name="Cullen D."/>
            <person name="Martin F."/>
            <person name="Rosso M.-N."/>
            <person name="Henrissat B."/>
            <person name="Hibbett D."/>
            <person name="Martinez A.T."/>
            <person name="Grigoriev I.V."/>
        </authorList>
    </citation>
    <scope>NUCLEOTIDE SEQUENCE</scope>
    <source>
        <strain evidence="3">CBS 247.69</strain>
    </source>
</reference>
<gene>
    <name evidence="3" type="ORF">BDZ94DRAFT_204</name>
</gene>
<dbReference type="EMBL" id="MU150229">
    <property type="protein sequence ID" value="KAF9469473.1"/>
    <property type="molecule type" value="Genomic_DNA"/>
</dbReference>
<dbReference type="OrthoDB" id="2744793at2759"/>
<evidence type="ECO:0000256" key="1">
    <source>
        <dbReference type="SAM" id="MobiDB-lite"/>
    </source>
</evidence>
<accession>A0A9P5YGF5</accession>
<evidence type="ECO:0000313" key="3">
    <source>
        <dbReference type="EMBL" id="KAF9469473.1"/>
    </source>
</evidence>
<sequence length="344" mass="38102">MSFPSQGLSVLLVNHGESLINTVVETCTFTLVYGIFVLLFGQATVIYFKKKQPSQAQRWMFATSIISFVLATAFEAALLILTKVSVDSVTSRSKDPRVSLVPRHLFVNHSSVRANYLCMWIAGLETIISDIIVVWRVYVLSLHRRRFMVVPLFLLLSSLVFLLVSWIMSTSGVSNTQRIMILNNVGFGLSLATNATATGLIGCIYWRHRSETAAFGKCGPRQVERILALLVESGIVFCLLQAISFGLQFTPELHIPDVAHSLAIDVFGGLYQGFTAMYPTIMIALVNSHCTFDHIYSANPSLPTISHGPKPKSMTTMRFAEPESVPNASIYPQSFQNKKSAREA</sequence>
<feature type="transmembrane region" description="Helical" evidence="2">
    <location>
        <begin position="60"/>
        <end position="81"/>
    </location>
</feature>
<dbReference type="AlphaFoldDB" id="A0A9P5YGF5"/>
<name>A0A9P5YGF5_9AGAR</name>
<feature type="transmembrane region" description="Helical" evidence="2">
    <location>
        <begin position="147"/>
        <end position="167"/>
    </location>
</feature>
<comment type="caution">
    <text evidence="3">The sequence shown here is derived from an EMBL/GenBank/DDBJ whole genome shotgun (WGS) entry which is preliminary data.</text>
</comment>
<keyword evidence="4" id="KW-1185">Reference proteome</keyword>
<feature type="transmembrane region" description="Helical" evidence="2">
    <location>
        <begin position="28"/>
        <end position="48"/>
    </location>
</feature>
<keyword evidence="2" id="KW-0472">Membrane</keyword>